<comment type="caution">
    <text evidence="1">The sequence shown here is derived from an EMBL/GenBank/DDBJ whole genome shotgun (WGS) entry which is preliminary data.</text>
</comment>
<reference evidence="2" key="1">
    <citation type="journal article" date="2023" name="G3 (Bethesda)">
        <title>Genome assembly and association tests identify interacting loci associated with vigor, precocity, and sex in interspecific pistachio rootstocks.</title>
        <authorList>
            <person name="Palmer W."/>
            <person name="Jacygrad E."/>
            <person name="Sagayaradj S."/>
            <person name="Cavanaugh K."/>
            <person name="Han R."/>
            <person name="Bertier L."/>
            <person name="Beede B."/>
            <person name="Kafkas S."/>
            <person name="Golino D."/>
            <person name="Preece J."/>
            <person name="Michelmore R."/>
        </authorList>
    </citation>
    <scope>NUCLEOTIDE SEQUENCE [LARGE SCALE GENOMIC DNA]</scope>
</reference>
<proteinExistence type="predicted"/>
<organism evidence="1 2">
    <name type="scientific">Pistacia integerrima</name>
    <dbReference type="NCBI Taxonomy" id="434235"/>
    <lineage>
        <taxon>Eukaryota</taxon>
        <taxon>Viridiplantae</taxon>
        <taxon>Streptophyta</taxon>
        <taxon>Embryophyta</taxon>
        <taxon>Tracheophyta</taxon>
        <taxon>Spermatophyta</taxon>
        <taxon>Magnoliopsida</taxon>
        <taxon>eudicotyledons</taxon>
        <taxon>Gunneridae</taxon>
        <taxon>Pentapetalae</taxon>
        <taxon>rosids</taxon>
        <taxon>malvids</taxon>
        <taxon>Sapindales</taxon>
        <taxon>Anacardiaceae</taxon>
        <taxon>Pistacia</taxon>
    </lineage>
</organism>
<name>A0ACC0ZJI4_9ROSI</name>
<accession>A0ACC0ZJI4</accession>
<evidence type="ECO:0000313" key="2">
    <source>
        <dbReference type="Proteomes" id="UP001163603"/>
    </source>
</evidence>
<evidence type="ECO:0000313" key="1">
    <source>
        <dbReference type="EMBL" id="KAJ0052187.1"/>
    </source>
</evidence>
<keyword evidence="2" id="KW-1185">Reference proteome</keyword>
<gene>
    <name evidence="1" type="ORF">Pint_03579</name>
</gene>
<dbReference type="Proteomes" id="UP001163603">
    <property type="component" value="Chromosome 1"/>
</dbReference>
<dbReference type="EMBL" id="CM047736">
    <property type="protein sequence ID" value="KAJ0052187.1"/>
    <property type="molecule type" value="Genomic_DNA"/>
</dbReference>
<sequence length="75" mass="8626">MSSMRDGEKRNFDCWMGLQLGKRVVKASLALGHETYLREEICVDIEKVQMLLGFKEQGAHRCRVLLTIAKVLLMM</sequence>
<protein>
    <submittedName>
        <fullName evidence="1">Uncharacterized protein</fullName>
    </submittedName>
</protein>